<feature type="transmembrane region" description="Helical" evidence="2">
    <location>
        <begin position="88"/>
        <end position="105"/>
    </location>
</feature>
<dbReference type="AlphaFoldDB" id="A0A7X0IHZ5"/>
<sequence length="109" mass="12125">MTNSSTPLDPEEPEGSEDPDPEYELRDHSPPPADDPVVCLEPAAERHRGWFLKIFLGIFVAVIVASILMGAFLPKEAWGQVEPQVTKTMDWVFQVGLLVAGYLFGRKDN</sequence>
<gene>
    <name evidence="3" type="ORF">BJ992_003774</name>
</gene>
<evidence type="ECO:0000256" key="1">
    <source>
        <dbReference type="SAM" id="MobiDB-lite"/>
    </source>
</evidence>
<organism evidence="3 4">
    <name type="scientific">Sphaerisporangium rubeum</name>
    <dbReference type="NCBI Taxonomy" id="321317"/>
    <lineage>
        <taxon>Bacteria</taxon>
        <taxon>Bacillati</taxon>
        <taxon>Actinomycetota</taxon>
        <taxon>Actinomycetes</taxon>
        <taxon>Streptosporangiales</taxon>
        <taxon>Streptosporangiaceae</taxon>
        <taxon>Sphaerisporangium</taxon>
    </lineage>
</organism>
<feature type="compositionally biased region" description="Acidic residues" evidence="1">
    <location>
        <begin position="9"/>
        <end position="22"/>
    </location>
</feature>
<dbReference type="RefSeq" id="WP_184982770.1">
    <property type="nucleotide sequence ID" value="NZ_BAAALO010000095.1"/>
</dbReference>
<dbReference type="Proteomes" id="UP000555564">
    <property type="component" value="Unassembled WGS sequence"/>
</dbReference>
<keyword evidence="2" id="KW-1133">Transmembrane helix</keyword>
<feature type="region of interest" description="Disordered" evidence="1">
    <location>
        <begin position="1"/>
        <end position="36"/>
    </location>
</feature>
<evidence type="ECO:0000313" key="4">
    <source>
        <dbReference type="Proteomes" id="UP000555564"/>
    </source>
</evidence>
<keyword evidence="2" id="KW-0812">Transmembrane</keyword>
<keyword evidence="2" id="KW-0472">Membrane</keyword>
<reference evidence="3 4" key="1">
    <citation type="submission" date="2020-08" db="EMBL/GenBank/DDBJ databases">
        <title>Sequencing the genomes of 1000 actinobacteria strains.</title>
        <authorList>
            <person name="Klenk H.-P."/>
        </authorList>
    </citation>
    <scope>NUCLEOTIDE SEQUENCE [LARGE SCALE GENOMIC DNA]</scope>
    <source>
        <strain evidence="3 4">DSM 44936</strain>
    </source>
</reference>
<proteinExistence type="predicted"/>
<protein>
    <submittedName>
        <fullName evidence="3">Uncharacterized protein</fullName>
    </submittedName>
</protein>
<keyword evidence="4" id="KW-1185">Reference proteome</keyword>
<evidence type="ECO:0000256" key="2">
    <source>
        <dbReference type="SAM" id="Phobius"/>
    </source>
</evidence>
<accession>A0A7X0IHZ5</accession>
<comment type="caution">
    <text evidence="3">The sequence shown here is derived from an EMBL/GenBank/DDBJ whole genome shotgun (WGS) entry which is preliminary data.</text>
</comment>
<evidence type="ECO:0000313" key="3">
    <source>
        <dbReference type="EMBL" id="MBB6474343.1"/>
    </source>
</evidence>
<feature type="transmembrane region" description="Helical" evidence="2">
    <location>
        <begin position="50"/>
        <end position="73"/>
    </location>
</feature>
<dbReference type="EMBL" id="JACHIU010000001">
    <property type="protein sequence ID" value="MBB6474343.1"/>
    <property type="molecule type" value="Genomic_DNA"/>
</dbReference>
<name>A0A7X0IHZ5_9ACTN</name>